<feature type="transmembrane region" description="Helical" evidence="1">
    <location>
        <begin position="41"/>
        <end position="59"/>
    </location>
</feature>
<reference evidence="2 3" key="1">
    <citation type="submission" date="2023-06" db="EMBL/GenBank/DDBJ databases">
        <authorList>
            <person name="Oyuntsetseg B."/>
            <person name="Kim S.B."/>
        </authorList>
    </citation>
    <scope>NUCLEOTIDE SEQUENCE [LARGE SCALE GENOMIC DNA]</scope>
    <source>
        <strain evidence="2 3">2-2</strain>
    </source>
</reference>
<dbReference type="Proteomes" id="UP001227101">
    <property type="component" value="Chromosome"/>
</dbReference>
<keyword evidence="1" id="KW-0472">Membrane</keyword>
<dbReference type="InterPro" id="IPR025576">
    <property type="entry name" value="YwiC"/>
</dbReference>
<evidence type="ECO:0000313" key="2">
    <source>
        <dbReference type="EMBL" id="WIV53231.1"/>
    </source>
</evidence>
<evidence type="ECO:0000313" key="3">
    <source>
        <dbReference type="Proteomes" id="UP001227101"/>
    </source>
</evidence>
<accession>A0ABY8XB55</accession>
<protein>
    <submittedName>
        <fullName evidence="2">YwiC-like family protein</fullName>
    </submittedName>
</protein>
<keyword evidence="3" id="KW-1185">Reference proteome</keyword>
<organism evidence="2 3">
    <name type="scientific">Amycolatopsis nalaikhensis</name>
    <dbReference type="NCBI Taxonomy" id="715472"/>
    <lineage>
        <taxon>Bacteria</taxon>
        <taxon>Bacillati</taxon>
        <taxon>Actinomycetota</taxon>
        <taxon>Actinomycetes</taxon>
        <taxon>Pseudonocardiales</taxon>
        <taxon>Pseudonocardiaceae</taxon>
        <taxon>Amycolatopsis</taxon>
    </lineage>
</organism>
<feature type="transmembrane region" description="Helical" evidence="1">
    <location>
        <begin position="228"/>
        <end position="249"/>
    </location>
</feature>
<proteinExistence type="predicted"/>
<evidence type="ECO:0000256" key="1">
    <source>
        <dbReference type="SAM" id="Phobius"/>
    </source>
</evidence>
<name>A0ABY8XB55_9PSEU</name>
<dbReference type="RefSeq" id="WP_285449621.1">
    <property type="nucleotide sequence ID" value="NZ_CP127173.1"/>
</dbReference>
<feature type="transmembrane region" description="Helical" evidence="1">
    <location>
        <begin position="90"/>
        <end position="109"/>
    </location>
</feature>
<sequence>MKTRRRAPVVPPQHGAWGFLALPLLLGIAAAGWSSWLVPLAVAWVAAYPCSWALTGLLTARRPGRFRTAALVWTPVTVLAGAPVLVTHLWLFWVLLGFLGLFGVNLWQARLRRERSLANDLVLIAECVLLVPVVAGVVAGGVAPWAAMTAAPVLAAAVVTALALVGSTLHVKSLIRERANPAYTHAARVFALAALVVAVVVPALRWLVVPFALLAARAVWWHDPSWRPSRIGVVELAGLVSVAATGFLAF</sequence>
<feature type="transmembrane region" description="Helical" evidence="1">
    <location>
        <begin position="186"/>
        <end position="208"/>
    </location>
</feature>
<dbReference type="Pfam" id="PF14256">
    <property type="entry name" value="YwiC"/>
    <property type="match status" value="1"/>
</dbReference>
<gene>
    <name evidence="2" type="ORF">QP939_30480</name>
</gene>
<feature type="transmembrane region" description="Helical" evidence="1">
    <location>
        <begin position="66"/>
        <end position="84"/>
    </location>
</feature>
<feature type="transmembrane region" description="Helical" evidence="1">
    <location>
        <begin position="145"/>
        <end position="165"/>
    </location>
</feature>
<feature type="transmembrane region" description="Helical" evidence="1">
    <location>
        <begin position="121"/>
        <end position="139"/>
    </location>
</feature>
<dbReference type="EMBL" id="CP127173">
    <property type="protein sequence ID" value="WIV53231.1"/>
    <property type="molecule type" value="Genomic_DNA"/>
</dbReference>
<keyword evidence="1" id="KW-1133">Transmembrane helix</keyword>
<keyword evidence="1" id="KW-0812">Transmembrane</keyword>